<protein>
    <submittedName>
        <fullName evidence="2">AAA ATPase domain-containing protein</fullName>
    </submittedName>
</protein>
<dbReference type="AlphaFoldDB" id="A0A1G5FLG4"/>
<keyword evidence="3" id="KW-1185">Reference proteome</keyword>
<name>A0A1G5FLG4_9GAMM</name>
<dbReference type="PANTHER" id="PTHR34301:SF8">
    <property type="entry name" value="ATPASE DOMAIN-CONTAINING PROTEIN"/>
    <property type="match status" value="1"/>
</dbReference>
<evidence type="ECO:0000259" key="1">
    <source>
        <dbReference type="Pfam" id="PF20703"/>
    </source>
</evidence>
<dbReference type="Proteomes" id="UP000183104">
    <property type="component" value="Unassembled WGS sequence"/>
</dbReference>
<dbReference type="InterPro" id="IPR027417">
    <property type="entry name" value="P-loop_NTPase"/>
</dbReference>
<organism evidence="2 3">
    <name type="scientific">Thiohalorhabdus denitrificans</name>
    <dbReference type="NCBI Taxonomy" id="381306"/>
    <lineage>
        <taxon>Bacteria</taxon>
        <taxon>Pseudomonadati</taxon>
        <taxon>Pseudomonadota</taxon>
        <taxon>Gammaproteobacteria</taxon>
        <taxon>Thiohalorhabdales</taxon>
        <taxon>Thiohalorhabdaceae</taxon>
        <taxon>Thiohalorhabdus</taxon>
    </lineage>
</organism>
<dbReference type="SUPFAM" id="SSF52540">
    <property type="entry name" value="P-loop containing nucleoside triphosphate hydrolases"/>
    <property type="match status" value="1"/>
</dbReference>
<dbReference type="PANTHER" id="PTHR34301">
    <property type="entry name" value="DNA-BINDING PROTEIN-RELATED"/>
    <property type="match status" value="1"/>
</dbReference>
<dbReference type="Pfam" id="PF20703">
    <property type="entry name" value="nSTAND1"/>
    <property type="match status" value="1"/>
</dbReference>
<dbReference type="Gene3D" id="3.40.50.300">
    <property type="entry name" value="P-loop containing nucleotide triphosphate hydrolases"/>
    <property type="match status" value="1"/>
</dbReference>
<reference evidence="3" key="1">
    <citation type="submission" date="2016-10" db="EMBL/GenBank/DDBJ databases">
        <authorList>
            <person name="Varghese N."/>
        </authorList>
    </citation>
    <scope>NUCLEOTIDE SEQUENCE [LARGE SCALE GENOMIC DNA]</scope>
    <source>
        <strain evidence="3">HL 19</strain>
    </source>
</reference>
<accession>A0A1G5FLG4</accession>
<dbReference type="EMBL" id="FMUN01000005">
    <property type="protein sequence ID" value="SCY40109.1"/>
    <property type="molecule type" value="Genomic_DNA"/>
</dbReference>
<sequence length="432" mass="48546">MRTSVESSMFGTKNKYLQRKTVENAFQPAKEVSDPERFAGRRGVVESSYYGLIDEGSNIAIVGNRGVGKTSLARQILAISEGDNSLLNQLGLPSDEVMDFLPIYFSASRSISSFQELLHKILTAREGLWDWVYDVPKAKEVMESYTPKFSAGVASLGGEKKEVEQTASAIDDHDVETVFTNIVQEIVKERIARDGILIVIDEFDQIQNPEGFASFLKSLSTNAPKVKFVIVGVAQDIQNLIREHQSSDRLFAGSIVKVPPMEKEELRQIVRIAERHVSNKIEFDEEATEKLVSLAQGHPYMVHLIGKFALREAFMKEVDVIGEEDIQATLRRIAESEADPILEGRYKTAVASSRHRELVLKAMAEMQSEEDEVFTGTAYKLALDWGVDNASQFVGHLTSQDYGGELIKVRDRYYRFRDSLFAAYVKARPNLY</sequence>
<proteinExistence type="predicted"/>
<evidence type="ECO:0000313" key="2">
    <source>
        <dbReference type="EMBL" id="SCY40109.1"/>
    </source>
</evidence>
<dbReference type="InterPro" id="IPR049052">
    <property type="entry name" value="nSTAND1"/>
</dbReference>
<feature type="domain" description="Novel STAND NTPase 1" evidence="1">
    <location>
        <begin position="32"/>
        <end position="317"/>
    </location>
</feature>
<gene>
    <name evidence="2" type="ORF">SAMN05661077_2017</name>
</gene>
<dbReference type="OrthoDB" id="2020141at2"/>
<evidence type="ECO:0000313" key="3">
    <source>
        <dbReference type="Proteomes" id="UP000183104"/>
    </source>
</evidence>